<evidence type="ECO:0000313" key="7">
    <source>
        <dbReference type="EMBL" id="QJG66759.1"/>
    </source>
</evidence>
<evidence type="ECO:0000256" key="1">
    <source>
        <dbReference type="ARBA" id="ARBA00004651"/>
    </source>
</evidence>
<feature type="transmembrane region" description="Helical" evidence="6">
    <location>
        <begin position="291"/>
        <end position="315"/>
    </location>
</feature>
<feature type="transmembrane region" description="Helical" evidence="6">
    <location>
        <begin position="498"/>
        <end position="524"/>
    </location>
</feature>
<accession>A0A858U3X7</accession>
<dbReference type="Proteomes" id="UP000501060">
    <property type="component" value="Chromosome"/>
</dbReference>
<proteinExistence type="predicted"/>
<keyword evidence="4 6" id="KW-1133">Transmembrane helix</keyword>
<name>A0A858U3X7_9MOLU</name>
<organism evidence="7 8">
    <name type="scientific">Mycoplasma phocoenae</name>
    <dbReference type="NCBI Taxonomy" id="754517"/>
    <lineage>
        <taxon>Bacteria</taxon>
        <taxon>Bacillati</taxon>
        <taxon>Mycoplasmatota</taxon>
        <taxon>Mollicutes</taxon>
        <taxon>Mycoplasmataceae</taxon>
        <taxon>Mycoplasma</taxon>
    </lineage>
</organism>
<feature type="transmembrane region" description="Helical" evidence="6">
    <location>
        <begin position="387"/>
        <end position="411"/>
    </location>
</feature>
<dbReference type="PANTHER" id="PTHR43823">
    <property type="entry name" value="SPORULATION PROTEIN YKVU"/>
    <property type="match status" value="1"/>
</dbReference>
<dbReference type="InterPro" id="IPR002528">
    <property type="entry name" value="MATE_fam"/>
</dbReference>
<feature type="transmembrane region" description="Helical" evidence="6">
    <location>
        <begin position="23"/>
        <end position="44"/>
    </location>
</feature>
<dbReference type="GO" id="GO:0015297">
    <property type="term" value="F:antiporter activity"/>
    <property type="evidence" value="ECO:0007669"/>
    <property type="project" value="InterPro"/>
</dbReference>
<keyword evidence="2" id="KW-1003">Cell membrane</keyword>
<dbReference type="InterPro" id="IPR051327">
    <property type="entry name" value="MATE_MepA_subfamily"/>
</dbReference>
<feature type="transmembrane region" description="Helical" evidence="6">
    <location>
        <begin position="264"/>
        <end position="285"/>
    </location>
</feature>
<feature type="transmembrane region" description="Helical" evidence="6">
    <location>
        <begin position="162"/>
        <end position="181"/>
    </location>
</feature>
<gene>
    <name evidence="7" type="ORF">HGG69_00220</name>
</gene>
<dbReference type="GO" id="GO:0042910">
    <property type="term" value="F:xenobiotic transmembrane transporter activity"/>
    <property type="evidence" value="ECO:0007669"/>
    <property type="project" value="InterPro"/>
</dbReference>
<feature type="transmembrane region" description="Helical" evidence="6">
    <location>
        <begin position="234"/>
        <end position="252"/>
    </location>
</feature>
<dbReference type="AlphaFoldDB" id="A0A858U3X7"/>
<evidence type="ECO:0000256" key="2">
    <source>
        <dbReference type="ARBA" id="ARBA00022475"/>
    </source>
</evidence>
<protein>
    <submittedName>
        <fullName evidence="7">Multidrug transporter MATE</fullName>
    </submittedName>
</protein>
<keyword evidence="8" id="KW-1185">Reference proteome</keyword>
<feature type="transmembrane region" description="Helical" evidence="6">
    <location>
        <begin position="423"/>
        <end position="445"/>
    </location>
</feature>
<evidence type="ECO:0000256" key="4">
    <source>
        <dbReference type="ARBA" id="ARBA00022989"/>
    </source>
</evidence>
<feature type="transmembrane region" description="Helical" evidence="6">
    <location>
        <begin position="530"/>
        <end position="553"/>
    </location>
</feature>
<comment type="subcellular location">
    <subcellularLocation>
        <location evidence="1">Cell membrane</location>
        <topology evidence="1">Multi-pass membrane protein</topology>
    </subcellularLocation>
</comment>
<dbReference type="PANTHER" id="PTHR43823:SF3">
    <property type="entry name" value="MULTIDRUG EXPORT PROTEIN MEPA"/>
    <property type="match status" value="1"/>
</dbReference>
<feature type="transmembrane region" description="Helical" evidence="6">
    <location>
        <begin position="121"/>
        <end position="142"/>
    </location>
</feature>
<feature type="transmembrane region" description="Helical" evidence="6">
    <location>
        <begin position="465"/>
        <end position="486"/>
    </location>
</feature>
<dbReference type="EMBL" id="CP051481">
    <property type="protein sequence ID" value="QJG66759.1"/>
    <property type="molecule type" value="Genomic_DNA"/>
</dbReference>
<feature type="transmembrane region" description="Helical" evidence="6">
    <location>
        <begin position="336"/>
        <end position="367"/>
    </location>
</feature>
<evidence type="ECO:0000313" key="8">
    <source>
        <dbReference type="Proteomes" id="UP000501060"/>
    </source>
</evidence>
<sequence length="588" mass="66287">MKVKNKGQSRAIQLFEKTPIKKAIFIVALPGLLSMLMMGLYSFFNQVFILNFVPKTIALFNDDLSGVQGNIYTYLREGTPIISHSTFNEMWKTYNSFVQPDSRISQISSDIVSSISINATIPFMLFGNALALLIPVGASVYYTKCISKKVENTAKNLFAMSFWTTLTLTLFSTFIILLAIWTNLTGLITSHTKFDTNALIMLDNTANWTNVANSKVFVEYYKASHDISTAWANSYLYCFAICAAVQGMYLLLSFFIRAEGKNSYVMIWAIIANLVGLALDAVFIIVFRLGILGGALATLVGWTINLFAYFIYVLINSKNGDTWISFKELIKFKMDWQILMPIMLLGISAFVRTLGVAVLNLVVTVLLNKLPYSDGFINVYNWAKASPSITLFFVALFGISDGAAPLLSYNYTQGNNRRVKETYYWTLFISFMYSIIIYVIVALLAKYFIKLLYVPEGRTNDVIKYIRINMLRMVFYSFCIGGMLLFRGTNNIKMSIFICALESFITLWFVMGACVGIGFILYGLGVSKNICALMVSVGFSVNALTCALIVQFISSRWLKKTLPNIGYIRKSWSKKIEDQFFENAIKIN</sequence>
<evidence type="ECO:0000256" key="6">
    <source>
        <dbReference type="SAM" id="Phobius"/>
    </source>
</evidence>
<dbReference type="RefSeq" id="WP_169604810.1">
    <property type="nucleotide sequence ID" value="NZ_CP051481.1"/>
</dbReference>
<evidence type="ECO:0000256" key="5">
    <source>
        <dbReference type="ARBA" id="ARBA00023136"/>
    </source>
</evidence>
<dbReference type="KEGG" id="mphe:HGG69_00220"/>
<dbReference type="GO" id="GO:0005886">
    <property type="term" value="C:plasma membrane"/>
    <property type="evidence" value="ECO:0007669"/>
    <property type="project" value="UniProtKB-SubCell"/>
</dbReference>
<reference evidence="7 8" key="1">
    <citation type="submission" date="2020-04" db="EMBL/GenBank/DDBJ databases">
        <title>Novel Mycoplasma species detected in Phocoena phocoena (harbor porpoise) from the USA.</title>
        <authorList>
            <person name="Volokhov D.V."/>
        </authorList>
    </citation>
    <scope>NUCLEOTIDE SEQUENCE [LARGE SCALE GENOMIC DNA]</scope>
    <source>
        <strain evidence="7 8">Phocoena C-264-GEN</strain>
    </source>
</reference>
<keyword evidence="5 6" id="KW-0472">Membrane</keyword>
<keyword evidence="3 6" id="KW-0812">Transmembrane</keyword>
<dbReference type="Pfam" id="PF01554">
    <property type="entry name" value="MatE"/>
    <property type="match status" value="1"/>
</dbReference>
<evidence type="ECO:0000256" key="3">
    <source>
        <dbReference type="ARBA" id="ARBA00022692"/>
    </source>
</evidence>